<dbReference type="Pfam" id="PF01738">
    <property type="entry name" value="DLH"/>
    <property type="match status" value="1"/>
</dbReference>
<evidence type="ECO:0000256" key="1">
    <source>
        <dbReference type="SAM" id="MobiDB-lite"/>
    </source>
</evidence>
<name>A0ABT6LA03_9ACTN</name>
<dbReference type="EMBL" id="JARXVH010000001">
    <property type="protein sequence ID" value="MDH6213135.1"/>
    <property type="molecule type" value="Genomic_DNA"/>
</dbReference>
<sequence>MNSAMRAAVMLVCTGMLALVACGGDGDGDQGDGPSTTPEAEATGNDFGCLSGKQLKKSVTFKDTEGADVNGYETGTGTTGVILSHQSDNNVCSWVVGAEELATDGYRVIAVDSNGSEVEEIQGAAERLRGEGAGKIVLMGASKGGTASLVAASKVRPAVAAVVSVSGPGLYQNMDATAAVPKLTMPVYFIAANGDGQFADDAKELAKLTKKSPGKKLELVDGVAHGNDLLNQQPSVWDEVKAFIAKYR</sequence>
<feature type="chain" id="PRO_5045997759" evidence="2">
    <location>
        <begin position="22"/>
        <end position="248"/>
    </location>
</feature>
<dbReference type="SUPFAM" id="SSF53474">
    <property type="entry name" value="alpha/beta-Hydrolases"/>
    <property type="match status" value="1"/>
</dbReference>
<dbReference type="InterPro" id="IPR029058">
    <property type="entry name" value="AB_hydrolase_fold"/>
</dbReference>
<feature type="signal peptide" evidence="2">
    <location>
        <begin position="1"/>
        <end position="21"/>
    </location>
</feature>
<dbReference type="PROSITE" id="PS51257">
    <property type="entry name" value="PROKAR_LIPOPROTEIN"/>
    <property type="match status" value="1"/>
</dbReference>
<feature type="domain" description="Dienelactone hydrolase" evidence="3">
    <location>
        <begin position="127"/>
        <end position="226"/>
    </location>
</feature>
<reference evidence="4 5" key="1">
    <citation type="submission" date="2023-04" db="EMBL/GenBank/DDBJ databases">
        <title>Forest soil microbial communities from Buena Vista Peninsula, Colon Province, Panama.</title>
        <authorList>
            <person name="Bouskill N."/>
        </authorList>
    </citation>
    <scope>NUCLEOTIDE SEQUENCE [LARGE SCALE GENOMIC DNA]</scope>
    <source>
        <strain evidence="4 5">GGS1</strain>
    </source>
</reference>
<dbReference type="InterPro" id="IPR002925">
    <property type="entry name" value="Dienelactn_hydro"/>
</dbReference>
<organism evidence="4 5">
    <name type="scientific">Streptomyces pseudovenezuelae</name>
    <dbReference type="NCBI Taxonomy" id="67350"/>
    <lineage>
        <taxon>Bacteria</taxon>
        <taxon>Bacillati</taxon>
        <taxon>Actinomycetota</taxon>
        <taxon>Actinomycetes</taxon>
        <taxon>Kitasatosporales</taxon>
        <taxon>Streptomycetaceae</taxon>
        <taxon>Streptomyces</taxon>
        <taxon>Streptomyces aurantiacus group</taxon>
    </lineage>
</organism>
<keyword evidence="2" id="KW-0732">Signal</keyword>
<feature type="region of interest" description="Disordered" evidence="1">
    <location>
        <begin position="27"/>
        <end position="47"/>
    </location>
</feature>
<proteinExistence type="predicted"/>
<keyword evidence="5" id="KW-1185">Reference proteome</keyword>
<evidence type="ECO:0000313" key="4">
    <source>
        <dbReference type="EMBL" id="MDH6213135.1"/>
    </source>
</evidence>
<evidence type="ECO:0000259" key="3">
    <source>
        <dbReference type="Pfam" id="PF01738"/>
    </source>
</evidence>
<dbReference type="Proteomes" id="UP001160499">
    <property type="component" value="Unassembled WGS sequence"/>
</dbReference>
<dbReference type="RefSeq" id="WP_280874171.1">
    <property type="nucleotide sequence ID" value="NZ_JARXVH010000001.1"/>
</dbReference>
<gene>
    <name evidence="4" type="ORF">M2283_000414</name>
</gene>
<comment type="caution">
    <text evidence="4">The sequence shown here is derived from an EMBL/GenBank/DDBJ whole genome shotgun (WGS) entry which is preliminary data.</text>
</comment>
<protein>
    <submittedName>
        <fullName evidence="4">Pimeloyl-ACP methyl ester carboxylesterase</fullName>
    </submittedName>
</protein>
<evidence type="ECO:0000313" key="5">
    <source>
        <dbReference type="Proteomes" id="UP001160499"/>
    </source>
</evidence>
<dbReference type="Gene3D" id="3.40.50.1820">
    <property type="entry name" value="alpha/beta hydrolase"/>
    <property type="match status" value="1"/>
</dbReference>
<accession>A0ABT6LA03</accession>
<evidence type="ECO:0000256" key="2">
    <source>
        <dbReference type="SAM" id="SignalP"/>
    </source>
</evidence>